<dbReference type="Gramene" id="scaffold_303980.1">
    <property type="protein sequence ID" value="scaffold_303980.1"/>
    <property type="gene ID" value="scaffold_303980.1"/>
</dbReference>
<sequence length="53" mass="5524">MKPGLVKYSITASRLASAVKSSRVRGSNPFNALPSIVDLMMSSGASPLSIGSW</sequence>
<keyword evidence="2" id="KW-1185">Reference proteome</keyword>
<dbReference type="AlphaFoldDB" id="D7L882"/>
<organism evidence="2">
    <name type="scientific">Arabidopsis lyrata subsp. lyrata</name>
    <name type="common">Lyre-leaved rock-cress</name>
    <dbReference type="NCBI Taxonomy" id="81972"/>
    <lineage>
        <taxon>Eukaryota</taxon>
        <taxon>Viridiplantae</taxon>
        <taxon>Streptophyta</taxon>
        <taxon>Embryophyta</taxon>
        <taxon>Tracheophyta</taxon>
        <taxon>Spermatophyta</taxon>
        <taxon>Magnoliopsida</taxon>
        <taxon>eudicotyledons</taxon>
        <taxon>Gunneridae</taxon>
        <taxon>Pentapetalae</taxon>
        <taxon>rosids</taxon>
        <taxon>malvids</taxon>
        <taxon>Brassicales</taxon>
        <taxon>Brassicaceae</taxon>
        <taxon>Camelineae</taxon>
        <taxon>Arabidopsis</taxon>
    </lineage>
</organism>
<dbReference type="Proteomes" id="UP000008694">
    <property type="component" value="Unassembled WGS sequence"/>
</dbReference>
<evidence type="ECO:0000313" key="2">
    <source>
        <dbReference type="Proteomes" id="UP000008694"/>
    </source>
</evidence>
<name>D7L882_ARALL</name>
<gene>
    <name evidence="1" type="ORF">ARALYDRAFT_900010</name>
</gene>
<dbReference type="EMBL" id="GL348715">
    <property type="protein sequence ID" value="EFH60280.1"/>
    <property type="molecule type" value="Genomic_DNA"/>
</dbReference>
<protein>
    <submittedName>
        <fullName evidence="1">Predicted protein</fullName>
    </submittedName>
</protein>
<evidence type="ECO:0000313" key="1">
    <source>
        <dbReference type="EMBL" id="EFH60280.1"/>
    </source>
</evidence>
<reference evidence="2" key="1">
    <citation type="journal article" date="2011" name="Nat. Genet.">
        <title>The Arabidopsis lyrata genome sequence and the basis of rapid genome size change.</title>
        <authorList>
            <person name="Hu T.T."/>
            <person name="Pattyn P."/>
            <person name="Bakker E.G."/>
            <person name="Cao J."/>
            <person name="Cheng J.-F."/>
            <person name="Clark R.M."/>
            <person name="Fahlgren N."/>
            <person name="Fawcett J.A."/>
            <person name="Grimwood J."/>
            <person name="Gundlach H."/>
            <person name="Haberer G."/>
            <person name="Hollister J.D."/>
            <person name="Ossowski S."/>
            <person name="Ottilar R.P."/>
            <person name="Salamov A.A."/>
            <person name="Schneeberger K."/>
            <person name="Spannagl M."/>
            <person name="Wang X."/>
            <person name="Yang L."/>
            <person name="Nasrallah M.E."/>
            <person name="Bergelson J."/>
            <person name="Carrington J.C."/>
            <person name="Gaut B.S."/>
            <person name="Schmutz J."/>
            <person name="Mayer K.F.X."/>
            <person name="Van de Peer Y."/>
            <person name="Grigoriev I.V."/>
            <person name="Nordborg M."/>
            <person name="Weigel D."/>
            <person name="Guo Y.-L."/>
        </authorList>
    </citation>
    <scope>NUCLEOTIDE SEQUENCE [LARGE SCALE GENOMIC DNA]</scope>
    <source>
        <strain evidence="2">cv. MN47</strain>
    </source>
</reference>
<accession>D7L882</accession>
<proteinExistence type="predicted"/>
<dbReference type="HOGENOM" id="CLU_3071421_0_0_1"/>